<evidence type="ECO:0000256" key="9">
    <source>
        <dbReference type="SAM" id="MobiDB-lite"/>
    </source>
</evidence>
<dbReference type="GO" id="GO:0008519">
    <property type="term" value="F:ammonium channel activity"/>
    <property type="evidence" value="ECO:0007669"/>
    <property type="project" value="InterPro"/>
</dbReference>
<keyword evidence="4 8" id="KW-0812">Transmembrane</keyword>
<evidence type="ECO:0000256" key="7">
    <source>
        <dbReference type="ARBA" id="ARBA00023177"/>
    </source>
</evidence>
<evidence type="ECO:0000256" key="8">
    <source>
        <dbReference type="RuleBase" id="RU362002"/>
    </source>
</evidence>
<dbReference type="NCBIfam" id="TIGR00836">
    <property type="entry name" value="amt"/>
    <property type="match status" value="1"/>
</dbReference>
<feature type="transmembrane region" description="Helical" evidence="8">
    <location>
        <begin position="262"/>
        <end position="279"/>
    </location>
</feature>
<evidence type="ECO:0000256" key="2">
    <source>
        <dbReference type="ARBA" id="ARBA00005887"/>
    </source>
</evidence>
<dbReference type="InterPro" id="IPR001905">
    <property type="entry name" value="Ammonium_transpt"/>
</dbReference>
<sequence>MAPGRGMMQFGGDVAVDDGSVEMVTTHLNAEGRQGQLSADLDILWLLFGAYLVFFMQCGFALLEAGSVRAKNTKNILLKNILDTALGSLVWWAWGYPFAYGENGKYPNEFIGGTNFFMSNSDDVSPREDEVDFNNANKYFALWLFSWAFATTATTIVSGAVAERCQFRAYVIYTIVLTGLVYPVVVHWAWSAEGWLSPFRVDENGEPDVFLSHTVGFIDFAGSGVVHMTGGGAALMAATVLEARYGRFSAEGKPIGLPGQSVALATLGVFILWFGWYGFNPVSTAAFYNSMYVASKCAVTTTLAASAGCATVLTMHIFLEGAPDITPALNGILAGLVSITAGCSVVEPYASVVIGMIGGVVYKASSASLLKLRIDDPLDASPVHFFCGMWGVFAVGLFATPANLHNSYGVDRLKSRSEAGVLYGGDGRQLGAQTLGILAIGVWSISISLIMFLVLRYFGILRVPQDEEITGLDVSQHSGGPRFQVEDDKDGVKMVLGNNQRMTASHGSTTLSGATVSTGDVRDRGTRMGGGY</sequence>
<dbReference type="GO" id="GO:0005886">
    <property type="term" value="C:plasma membrane"/>
    <property type="evidence" value="ECO:0007669"/>
    <property type="project" value="UniProtKB-SubCell"/>
</dbReference>
<comment type="subcellular location">
    <subcellularLocation>
        <location evidence="8">Cell membrane</location>
        <topology evidence="8">Multi-pass membrane protein</topology>
    </subcellularLocation>
    <subcellularLocation>
        <location evidence="1">Membrane</location>
        <topology evidence="1">Multi-pass membrane protein</topology>
    </subcellularLocation>
</comment>
<protein>
    <recommendedName>
        <fullName evidence="8">Ammonium transporter</fullName>
    </recommendedName>
</protein>
<keyword evidence="6 8" id="KW-0472">Membrane</keyword>
<evidence type="ECO:0000256" key="6">
    <source>
        <dbReference type="ARBA" id="ARBA00023136"/>
    </source>
</evidence>
<proteinExistence type="inferred from homology"/>
<feature type="transmembrane region" description="Helical" evidence="8">
    <location>
        <begin position="76"/>
        <end position="94"/>
    </location>
</feature>
<accession>A0A8S1IMI2</accession>
<keyword evidence="3 8" id="KW-0813">Transport</keyword>
<evidence type="ECO:0000313" key="12">
    <source>
        <dbReference type="Proteomes" id="UP000708148"/>
    </source>
</evidence>
<feature type="transmembrane region" description="Helical" evidence="8">
    <location>
        <begin position="299"/>
        <end position="319"/>
    </location>
</feature>
<organism evidence="11 12">
    <name type="scientific">Ostreobium quekettii</name>
    <dbReference type="NCBI Taxonomy" id="121088"/>
    <lineage>
        <taxon>Eukaryota</taxon>
        <taxon>Viridiplantae</taxon>
        <taxon>Chlorophyta</taxon>
        <taxon>core chlorophytes</taxon>
        <taxon>Ulvophyceae</taxon>
        <taxon>TCBD clade</taxon>
        <taxon>Bryopsidales</taxon>
        <taxon>Ostreobineae</taxon>
        <taxon>Ostreobiaceae</taxon>
        <taxon>Ostreobium</taxon>
    </lineage>
</organism>
<feature type="domain" description="Ammonium transporter AmtB-like" evidence="10">
    <location>
        <begin position="45"/>
        <end position="478"/>
    </location>
</feature>
<dbReference type="PANTHER" id="PTHR11730:SF6">
    <property type="entry name" value="AMMONIUM TRANSPORTER"/>
    <property type="match status" value="1"/>
</dbReference>
<feature type="transmembrane region" description="Helical" evidence="8">
    <location>
        <begin position="169"/>
        <end position="190"/>
    </location>
</feature>
<evidence type="ECO:0000313" key="11">
    <source>
        <dbReference type="EMBL" id="CAD7694804.1"/>
    </source>
</evidence>
<dbReference type="InterPro" id="IPR029020">
    <property type="entry name" value="Ammonium/urea_transptr"/>
</dbReference>
<gene>
    <name evidence="11" type="ORF">OSTQU699_LOCUS167</name>
</gene>
<dbReference type="GO" id="GO:0097272">
    <property type="term" value="P:ammonium homeostasis"/>
    <property type="evidence" value="ECO:0007669"/>
    <property type="project" value="TreeGrafter"/>
</dbReference>
<dbReference type="Pfam" id="PF00909">
    <property type="entry name" value="Ammonium_transp"/>
    <property type="match status" value="1"/>
</dbReference>
<feature type="transmembrane region" description="Helical" evidence="8">
    <location>
        <begin position="382"/>
        <end position="404"/>
    </location>
</feature>
<dbReference type="EMBL" id="CAJHUC010000273">
    <property type="protein sequence ID" value="CAD7694804.1"/>
    <property type="molecule type" value="Genomic_DNA"/>
</dbReference>
<dbReference type="OrthoDB" id="534912at2759"/>
<feature type="region of interest" description="Disordered" evidence="9">
    <location>
        <begin position="504"/>
        <end position="532"/>
    </location>
</feature>
<evidence type="ECO:0000256" key="4">
    <source>
        <dbReference type="ARBA" id="ARBA00022692"/>
    </source>
</evidence>
<dbReference type="FunFam" id="1.10.3430.10:FF:000008">
    <property type="entry name" value="Ammonium transporter"/>
    <property type="match status" value="1"/>
</dbReference>
<keyword evidence="7 8" id="KW-0924">Ammonia transport</keyword>
<dbReference type="InterPro" id="IPR024041">
    <property type="entry name" value="NH4_transpt_AmtB-like_dom"/>
</dbReference>
<comment type="similarity">
    <text evidence="2 8">Belongs to the ammonia transporter channel (TC 1.A.11.2) family.</text>
</comment>
<comment type="caution">
    <text evidence="8">Lacks conserved residue(s) required for the propagation of feature annotation.</text>
</comment>
<dbReference type="Proteomes" id="UP000708148">
    <property type="component" value="Unassembled WGS sequence"/>
</dbReference>
<feature type="transmembrane region" description="Helical" evidence="8">
    <location>
        <begin position="140"/>
        <end position="162"/>
    </location>
</feature>
<evidence type="ECO:0000256" key="1">
    <source>
        <dbReference type="ARBA" id="ARBA00004141"/>
    </source>
</evidence>
<feature type="compositionally biased region" description="Polar residues" evidence="9">
    <location>
        <begin position="504"/>
        <end position="518"/>
    </location>
</feature>
<name>A0A8S1IMI2_9CHLO</name>
<evidence type="ECO:0000256" key="5">
    <source>
        <dbReference type="ARBA" id="ARBA00022989"/>
    </source>
</evidence>
<feature type="transmembrane region" description="Helical" evidence="8">
    <location>
        <begin position="331"/>
        <end position="362"/>
    </location>
</feature>
<evidence type="ECO:0000256" key="3">
    <source>
        <dbReference type="ARBA" id="ARBA00022448"/>
    </source>
</evidence>
<evidence type="ECO:0000259" key="10">
    <source>
        <dbReference type="Pfam" id="PF00909"/>
    </source>
</evidence>
<keyword evidence="12" id="KW-1185">Reference proteome</keyword>
<feature type="transmembrane region" description="Helical" evidence="8">
    <location>
        <begin position="435"/>
        <end position="458"/>
    </location>
</feature>
<dbReference type="SUPFAM" id="SSF111352">
    <property type="entry name" value="Ammonium transporter"/>
    <property type="match status" value="1"/>
</dbReference>
<feature type="transmembrane region" description="Helical" evidence="8">
    <location>
        <begin position="43"/>
        <end position="64"/>
    </location>
</feature>
<dbReference type="AlphaFoldDB" id="A0A8S1IMI2"/>
<dbReference type="Gene3D" id="1.10.3430.10">
    <property type="entry name" value="Ammonium transporter AmtB like domains"/>
    <property type="match status" value="1"/>
</dbReference>
<reference evidence="11" key="1">
    <citation type="submission" date="2020-12" db="EMBL/GenBank/DDBJ databases">
        <authorList>
            <person name="Iha C."/>
        </authorList>
    </citation>
    <scope>NUCLEOTIDE SEQUENCE</scope>
</reference>
<dbReference type="PANTHER" id="PTHR11730">
    <property type="entry name" value="AMMONIUM TRANSPORTER"/>
    <property type="match status" value="1"/>
</dbReference>
<keyword evidence="5 8" id="KW-1133">Transmembrane helix</keyword>
<comment type="caution">
    <text evidence="11">The sequence shown here is derived from an EMBL/GenBank/DDBJ whole genome shotgun (WGS) entry which is preliminary data.</text>
</comment>